<evidence type="ECO:0000313" key="6">
    <source>
        <dbReference type="EMBL" id="MFC7309822.1"/>
    </source>
</evidence>
<comment type="caution">
    <text evidence="6">The sequence shown here is derived from an EMBL/GenBank/DDBJ whole genome shotgun (WGS) entry which is preliminary data.</text>
</comment>
<keyword evidence="7" id="KW-1185">Reference proteome</keyword>
<keyword evidence="4 5" id="KW-0472">Membrane</keyword>
<name>A0ABW2JVN6_9ACTN</name>
<dbReference type="EMBL" id="JBHTCF010000025">
    <property type="protein sequence ID" value="MFC7309822.1"/>
    <property type="molecule type" value="Genomic_DNA"/>
</dbReference>
<evidence type="ECO:0000256" key="1">
    <source>
        <dbReference type="ARBA" id="ARBA00004141"/>
    </source>
</evidence>
<evidence type="ECO:0000256" key="4">
    <source>
        <dbReference type="ARBA" id="ARBA00023136"/>
    </source>
</evidence>
<dbReference type="Proteomes" id="UP001596523">
    <property type="component" value="Unassembled WGS sequence"/>
</dbReference>
<gene>
    <name evidence="6" type="ORF">ACFQVC_37105</name>
</gene>
<proteinExistence type="predicted"/>
<keyword evidence="2 5" id="KW-0812">Transmembrane</keyword>
<feature type="transmembrane region" description="Helical" evidence="5">
    <location>
        <begin position="68"/>
        <end position="89"/>
    </location>
</feature>
<sequence length="148" mass="15595">MTTSTPTTTGVSTEPAAVRAMPTTGALFSHLSHVLCLITGFPYLAWIPALCIKVSAKDEHTRSHATTALNFVLTQLMVWLAGFAAWLALTVLSAGTADWAVVAVLVTAGVAALAYLALGAAYSIAGMVKAGRLEPFRYPKYLAFPIVK</sequence>
<organism evidence="6 7">
    <name type="scientific">Streptomyces monticola</name>
    <dbReference type="NCBI Taxonomy" id="2666263"/>
    <lineage>
        <taxon>Bacteria</taxon>
        <taxon>Bacillati</taxon>
        <taxon>Actinomycetota</taxon>
        <taxon>Actinomycetes</taxon>
        <taxon>Kitasatosporales</taxon>
        <taxon>Streptomycetaceae</taxon>
        <taxon>Streptomyces</taxon>
    </lineage>
</organism>
<dbReference type="Pfam" id="PF09685">
    <property type="entry name" value="MamF_MmsF"/>
    <property type="match status" value="1"/>
</dbReference>
<feature type="transmembrane region" description="Helical" evidence="5">
    <location>
        <begin position="101"/>
        <end position="125"/>
    </location>
</feature>
<evidence type="ECO:0000256" key="5">
    <source>
        <dbReference type="SAM" id="Phobius"/>
    </source>
</evidence>
<protein>
    <submittedName>
        <fullName evidence="6">DUF4870 domain-containing protein</fullName>
    </submittedName>
</protein>
<comment type="subcellular location">
    <subcellularLocation>
        <location evidence="1">Membrane</location>
        <topology evidence="1">Multi-pass membrane protein</topology>
    </subcellularLocation>
</comment>
<evidence type="ECO:0000256" key="2">
    <source>
        <dbReference type="ARBA" id="ARBA00022692"/>
    </source>
</evidence>
<dbReference type="InterPro" id="IPR019109">
    <property type="entry name" value="MamF_MmsF"/>
</dbReference>
<reference evidence="7" key="1">
    <citation type="journal article" date="2019" name="Int. J. Syst. Evol. Microbiol.">
        <title>The Global Catalogue of Microorganisms (GCM) 10K type strain sequencing project: providing services to taxonomists for standard genome sequencing and annotation.</title>
        <authorList>
            <consortium name="The Broad Institute Genomics Platform"/>
            <consortium name="The Broad Institute Genome Sequencing Center for Infectious Disease"/>
            <person name="Wu L."/>
            <person name="Ma J."/>
        </authorList>
    </citation>
    <scope>NUCLEOTIDE SEQUENCE [LARGE SCALE GENOMIC DNA]</scope>
    <source>
        <strain evidence="7">SYNS20</strain>
    </source>
</reference>
<feature type="transmembrane region" description="Helical" evidence="5">
    <location>
        <begin position="31"/>
        <end position="56"/>
    </location>
</feature>
<evidence type="ECO:0000256" key="3">
    <source>
        <dbReference type="ARBA" id="ARBA00022989"/>
    </source>
</evidence>
<accession>A0ABW2JVN6</accession>
<dbReference type="RefSeq" id="WP_381839181.1">
    <property type="nucleotide sequence ID" value="NZ_JBHTCF010000025.1"/>
</dbReference>
<keyword evidence="3 5" id="KW-1133">Transmembrane helix</keyword>
<evidence type="ECO:0000313" key="7">
    <source>
        <dbReference type="Proteomes" id="UP001596523"/>
    </source>
</evidence>